<sequence length="60" mass="6510">MLVLRSHSDVRRSCIGNAHAPTSVRSTRAEVVLSMQHDKLGHPFLRGAFGPATLSPMSQP</sequence>
<gene>
    <name evidence="1" type="ORF">WS70_05950</name>
</gene>
<reference evidence="1 2" key="1">
    <citation type="submission" date="2015-12" db="EMBL/GenBank/DDBJ databases">
        <title>Diversity of Burkholderia near neighbor genomes.</title>
        <authorList>
            <person name="Sahl J."/>
            <person name="Wagner D."/>
            <person name="Keim P."/>
        </authorList>
    </citation>
    <scope>NUCLEOTIDE SEQUENCE [LARGE SCALE GENOMIC DNA]</scope>
    <source>
        <strain evidence="1 2">BDU6</strain>
    </source>
</reference>
<dbReference type="Proteomes" id="UP000062519">
    <property type="component" value="Chromosome 1"/>
</dbReference>
<keyword evidence="2" id="KW-1185">Reference proteome</keyword>
<name>A0A1B4FCL3_9BURK</name>
<protein>
    <submittedName>
        <fullName evidence="1">Uncharacterized protein</fullName>
    </submittedName>
</protein>
<accession>A0A1B4FCL3</accession>
<dbReference type="AlphaFoldDB" id="A0A1B4FCL3"/>
<dbReference type="EMBL" id="CP013386">
    <property type="protein sequence ID" value="AOJ01431.1"/>
    <property type="molecule type" value="Genomic_DNA"/>
</dbReference>
<evidence type="ECO:0000313" key="1">
    <source>
        <dbReference type="EMBL" id="AOJ01431.1"/>
    </source>
</evidence>
<dbReference type="KEGG" id="buu:WS70_05950"/>
<evidence type="ECO:0000313" key="2">
    <source>
        <dbReference type="Proteomes" id="UP000062519"/>
    </source>
</evidence>
<proteinExistence type="predicted"/>
<organism evidence="1 2">
    <name type="scientific">Burkholderia mayonis</name>
    <dbReference type="NCBI Taxonomy" id="1385591"/>
    <lineage>
        <taxon>Bacteria</taxon>
        <taxon>Pseudomonadati</taxon>
        <taxon>Pseudomonadota</taxon>
        <taxon>Betaproteobacteria</taxon>
        <taxon>Burkholderiales</taxon>
        <taxon>Burkholderiaceae</taxon>
        <taxon>Burkholderia</taxon>
        <taxon>pseudomallei group</taxon>
    </lineage>
</organism>